<feature type="compositionally biased region" description="Polar residues" evidence="1">
    <location>
        <begin position="70"/>
        <end position="84"/>
    </location>
</feature>
<organism evidence="3 4">
    <name type="scientific">Ceratodon purpureus</name>
    <name type="common">Fire moss</name>
    <name type="synonym">Dicranum purpureum</name>
    <dbReference type="NCBI Taxonomy" id="3225"/>
    <lineage>
        <taxon>Eukaryota</taxon>
        <taxon>Viridiplantae</taxon>
        <taxon>Streptophyta</taxon>
        <taxon>Embryophyta</taxon>
        <taxon>Bryophyta</taxon>
        <taxon>Bryophytina</taxon>
        <taxon>Bryopsida</taxon>
        <taxon>Dicranidae</taxon>
        <taxon>Pseudoditrichales</taxon>
        <taxon>Ditrichaceae</taxon>
        <taxon>Ceratodon</taxon>
    </lineage>
</organism>
<name>A0A8T0GDX3_CERPU</name>
<keyword evidence="4" id="KW-1185">Reference proteome</keyword>
<keyword evidence="2" id="KW-0732">Signal</keyword>
<gene>
    <name evidence="3" type="ORF">KC19_11G112100</name>
</gene>
<feature type="chain" id="PRO_5035823819" description="Secreted protein" evidence="2">
    <location>
        <begin position="18"/>
        <end position="93"/>
    </location>
</feature>
<proteinExistence type="predicted"/>
<evidence type="ECO:0000313" key="4">
    <source>
        <dbReference type="Proteomes" id="UP000822688"/>
    </source>
</evidence>
<dbReference type="AlphaFoldDB" id="A0A8T0GDX3"/>
<dbReference type="Proteomes" id="UP000822688">
    <property type="component" value="Chromosome 11"/>
</dbReference>
<evidence type="ECO:0000256" key="1">
    <source>
        <dbReference type="SAM" id="MobiDB-lite"/>
    </source>
</evidence>
<accession>A0A8T0GDX3</accession>
<feature type="signal peptide" evidence="2">
    <location>
        <begin position="1"/>
        <end position="17"/>
    </location>
</feature>
<comment type="caution">
    <text evidence="3">The sequence shown here is derived from an EMBL/GenBank/DDBJ whole genome shotgun (WGS) entry which is preliminary data.</text>
</comment>
<feature type="compositionally biased region" description="Low complexity" evidence="1">
    <location>
        <begin position="33"/>
        <end position="42"/>
    </location>
</feature>
<protein>
    <recommendedName>
        <fullName evidence="5">Secreted protein</fullName>
    </recommendedName>
</protein>
<sequence>MFIIMLRFSMFIYTLSTKRLRVDYSAANEHESSTSYSLSISTTRKRNPKPLETPHQFRNEVFQHSILLRQTNNESFSPHSLSTKQQRKRNPRR</sequence>
<dbReference type="EMBL" id="CM026432">
    <property type="protein sequence ID" value="KAG0557230.1"/>
    <property type="molecule type" value="Genomic_DNA"/>
</dbReference>
<evidence type="ECO:0000256" key="2">
    <source>
        <dbReference type="SAM" id="SignalP"/>
    </source>
</evidence>
<feature type="region of interest" description="Disordered" evidence="1">
    <location>
        <begin position="28"/>
        <end position="54"/>
    </location>
</feature>
<evidence type="ECO:0008006" key="5">
    <source>
        <dbReference type="Google" id="ProtNLM"/>
    </source>
</evidence>
<evidence type="ECO:0000313" key="3">
    <source>
        <dbReference type="EMBL" id="KAG0557230.1"/>
    </source>
</evidence>
<feature type="region of interest" description="Disordered" evidence="1">
    <location>
        <begin position="70"/>
        <end position="93"/>
    </location>
</feature>
<reference evidence="3 4" key="1">
    <citation type="submission" date="2020-06" db="EMBL/GenBank/DDBJ databases">
        <title>WGS assembly of Ceratodon purpureus strain R40.</title>
        <authorList>
            <person name="Carey S.B."/>
            <person name="Jenkins J."/>
            <person name="Shu S."/>
            <person name="Lovell J.T."/>
            <person name="Sreedasyam A."/>
            <person name="Maumus F."/>
            <person name="Tiley G.P."/>
            <person name="Fernandez-Pozo N."/>
            <person name="Barry K."/>
            <person name="Chen C."/>
            <person name="Wang M."/>
            <person name="Lipzen A."/>
            <person name="Daum C."/>
            <person name="Saski C.A."/>
            <person name="Payton A.C."/>
            <person name="Mcbreen J.C."/>
            <person name="Conrad R.E."/>
            <person name="Kollar L.M."/>
            <person name="Olsson S."/>
            <person name="Huttunen S."/>
            <person name="Landis J.B."/>
            <person name="Wickett N.J."/>
            <person name="Johnson M.G."/>
            <person name="Rensing S.A."/>
            <person name="Grimwood J."/>
            <person name="Schmutz J."/>
            <person name="Mcdaniel S.F."/>
        </authorList>
    </citation>
    <scope>NUCLEOTIDE SEQUENCE [LARGE SCALE GENOMIC DNA]</scope>
    <source>
        <strain evidence="3 4">R40</strain>
    </source>
</reference>